<proteinExistence type="predicted"/>
<dbReference type="AlphaFoldDB" id="T1K350"/>
<feature type="compositionally biased region" description="Basic and acidic residues" evidence="1">
    <location>
        <begin position="541"/>
        <end position="559"/>
    </location>
</feature>
<feature type="region of interest" description="Disordered" evidence="1">
    <location>
        <begin position="997"/>
        <end position="1036"/>
    </location>
</feature>
<reference evidence="3" key="1">
    <citation type="submission" date="2011-08" db="EMBL/GenBank/DDBJ databases">
        <authorList>
            <person name="Rombauts S."/>
        </authorList>
    </citation>
    <scope>NUCLEOTIDE SEQUENCE</scope>
    <source>
        <strain evidence="3">London</strain>
    </source>
</reference>
<feature type="region of interest" description="Disordered" evidence="1">
    <location>
        <begin position="435"/>
        <end position="460"/>
    </location>
</feature>
<dbReference type="EMBL" id="CAEY01001374">
    <property type="status" value="NOT_ANNOTATED_CDS"/>
    <property type="molecule type" value="Genomic_DNA"/>
</dbReference>
<dbReference type="HOGENOM" id="CLU_285032_0_0_1"/>
<sequence>MADDAFALIRQSQAPILNHADKLLAIGCPPTSIPTTANPSSPESVRIVPSGGPIPTTIGYYISDGPVPHQLMQEAVISNVPVQSPAIMENNVSSQTIMDYSTPSVAVPSPDGMDVVISNNSISGQNMDYAVSGISMSSPVVVVLSNSNAVSNVPMPVSNDSVANQNMDYSVPSVTMPVSNDSVANQNMDYSVPSVATPSSSVAQNMDYAISIGPMPPPIAAVSNVGSDYGHDVNATLNGIQELTQNDVDKLLEPYGSPDFADSDSIDSLDTSFLEALKNEDIETPFYDGLVALVFSLVSHNYPLLKNKTTVETIEIPQVDGTSASLKFGSNHDEVSRAIFHANLDQANQLKENLLKYRHNLPVVESPPSSIGDNLIGGSKTNTEMEPISTSDNDIGDKPNSATEPISVGNQLNSTAEPISVGNTEICDITIHTMPNPYATNPTKSTSTKTPTTNSSKTSSSIDILESIVTSVAIETENRLINSSSSVFDTPPLEDDDDPYKLRMEEDKASFQKYSKNAKPKKANNLNVDREDRDDGDDGDDGGKNNDNDGNKNREENIKKGTSNLESIRAELDTVDEILTDDEDDDQFDGLIDDDADREITYLLNKNTFDLSIFKDNREPRTSYKKIKPKYQEFKPINIKPRPPDKKTVKTLKLVFDSNLDTYEWPKDSPIKYPFSVDPSKIYTLDGINRITDLFRNKIHYADFKHYATNTSDDLVEFRLALGYVLYNTSHFVWRSYEPLFYLGELEMLTYCYWELSTQDVLNMDLTPTKKKTIKILLQQAAKDFATMPVANENKDKFDSFYFEFKHSCLFNNPELTYIDMLAIKERFTKIHQFINESELSFDDKEDAIWIWYNIFQQANCHHYMVPYTRMKCWAMLNQFVTHLEYFSQIPSNKFSLDGLKELSKTFIESVYGDKFTDKNARSTVASRILYFIDRFAYTLKFLNKEILDKNEFADAIKSIPFIGDIENDFIEPAVFSETFKNSFHQPPLDENAVAANTRKRKATESPINRKHPSIPSTSTANNNDDNNDEDDDEYEPRCKIFKRYNDPDFWRGKEKPNDKGENKCMLCYKGRSPRAFKFYQNFFASTA</sequence>
<feature type="region of interest" description="Disordered" evidence="1">
    <location>
        <begin position="511"/>
        <end position="565"/>
    </location>
</feature>
<evidence type="ECO:0000313" key="2">
    <source>
        <dbReference type="EnsemblMetazoa" id="tetur04g07400.1"/>
    </source>
</evidence>
<feature type="compositionally biased region" description="Polar residues" evidence="1">
    <location>
        <begin position="379"/>
        <end position="393"/>
    </location>
</feature>
<dbReference type="EnsemblMetazoa" id="tetur04g07400.1">
    <property type="protein sequence ID" value="tetur04g07400.1"/>
    <property type="gene ID" value="tetur04g07400"/>
</dbReference>
<reference evidence="2" key="2">
    <citation type="submission" date="2015-06" db="UniProtKB">
        <authorList>
            <consortium name="EnsemblMetazoa"/>
        </authorList>
    </citation>
    <scope>IDENTIFICATION</scope>
</reference>
<keyword evidence="3" id="KW-1185">Reference proteome</keyword>
<feature type="region of interest" description="Disordered" evidence="1">
    <location>
        <begin position="366"/>
        <end position="398"/>
    </location>
</feature>
<feature type="compositionally biased region" description="Low complexity" evidence="1">
    <location>
        <begin position="440"/>
        <end position="460"/>
    </location>
</feature>
<name>T1K350_TETUR</name>
<evidence type="ECO:0000313" key="3">
    <source>
        <dbReference type="Proteomes" id="UP000015104"/>
    </source>
</evidence>
<organism evidence="2 3">
    <name type="scientific">Tetranychus urticae</name>
    <name type="common">Two-spotted spider mite</name>
    <dbReference type="NCBI Taxonomy" id="32264"/>
    <lineage>
        <taxon>Eukaryota</taxon>
        <taxon>Metazoa</taxon>
        <taxon>Ecdysozoa</taxon>
        <taxon>Arthropoda</taxon>
        <taxon>Chelicerata</taxon>
        <taxon>Arachnida</taxon>
        <taxon>Acari</taxon>
        <taxon>Acariformes</taxon>
        <taxon>Trombidiformes</taxon>
        <taxon>Prostigmata</taxon>
        <taxon>Eleutherengona</taxon>
        <taxon>Raphignathae</taxon>
        <taxon>Tetranychoidea</taxon>
        <taxon>Tetranychidae</taxon>
        <taxon>Tetranychus</taxon>
    </lineage>
</organism>
<feature type="compositionally biased region" description="Acidic residues" evidence="1">
    <location>
        <begin position="1026"/>
        <end position="1035"/>
    </location>
</feature>
<dbReference type="Proteomes" id="UP000015104">
    <property type="component" value="Unassembled WGS sequence"/>
</dbReference>
<protein>
    <submittedName>
        <fullName evidence="2">Uncharacterized protein</fullName>
    </submittedName>
</protein>
<evidence type="ECO:0000256" key="1">
    <source>
        <dbReference type="SAM" id="MobiDB-lite"/>
    </source>
</evidence>
<accession>T1K350</accession>